<feature type="coiled-coil region" evidence="9">
    <location>
        <begin position="481"/>
        <end position="522"/>
    </location>
</feature>
<keyword evidence="15" id="KW-1185">Reference proteome</keyword>
<comment type="subcellular location">
    <subcellularLocation>
        <location evidence="2">Cell membrane</location>
        <topology evidence="2">Multi-pass membrane protein</topology>
    </subcellularLocation>
</comment>
<dbReference type="CDD" id="cd00082">
    <property type="entry name" value="HisKA"/>
    <property type="match status" value="1"/>
</dbReference>
<dbReference type="InterPro" id="IPR003661">
    <property type="entry name" value="HisK_dim/P_dom"/>
</dbReference>
<gene>
    <name evidence="14" type="ORF">SAMN06295933_3213</name>
</gene>
<dbReference type="EMBL" id="FWZU01000005">
    <property type="protein sequence ID" value="SMF36873.1"/>
    <property type="molecule type" value="Genomic_DNA"/>
</dbReference>
<dbReference type="Gene3D" id="1.10.287.130">
    <property type="match status" value="1"/>
</dbReference>
<evidence type="ECO:0000256" key="1">
    <source>
        <dbReference type="ARBA" id="ARBA00000085"/>
    </source>
</evidence>
<evidence type="ECO:0000313" key="15">
    <source>
        <dbReference type="Proteomes" id="UP000192906"/>
    </source>
</evidence>
<evidence type="ECO:0000256" key="2">
    <source>
        <dbReference type="ARBA" id="ARBA00004651"/>
    </source>
</evidence>
<dbReference type="Gene3D" id="3.30.565.10">
    <property type="entry name" value="Histidine kinase-like ATPase, C-terminal domain"/>
    <property type="match status" value="1"/>
</dbReference>
<keyword evidence="4" id="KW-1003">Cell membrane</keyword>
<dbReference type="GO" id="GO:0005886">
    <property type="term" value="C:plasma membrane"/>
    <property type="evidence" value="ECO:0007669"/>
    <property type="project" value="UniProtKB-SubCell"/>
</dbReference>
<evidence type="ECO:0000259" key="13">
    <source>
        <dbReference type="PROSITE" id="PS50113"/>
    </source>
</evidence>
<evidence type="ECO:0000256" key="6">
    <source>
        <dbReference type="ARBA" id="ARBA00022692"/>
    </source>
</evidence>
<dbReference type="InterPro" id="IPR000014">
    <property type="entry name" value="PAS"/>
</dbReference>
<accession>A0A1X7EN73</accession>
<dbReference type="PROSITE" id="PS50112">
    <property type="entry name" value="PAS"/>
    <property type="match status" value="1"/>
</dbReference>
<protein>
    <recommendedName>
        <fullName evidence="3">histidine kinase</fullName>
        <ecNumber evidence="3">2.7.13.3</ecNumber>
    </recommendedName>
</protein>
<dbReference type="STRING" id="1519643.SAMN06295933_3213"/>
<dbReference type="InterPro" id="IPR036097">
    <property type="entry name" value="HisK_dim/P_sf"/>
</dbReference>
<dbReference type="PROSITE" id="PS50109">
    <property type="entry name" value="HIS_KIN"/>
    <property type="match status" value="1"/>
</dbReference>
<feature type="transmembrane region" description="Helical" evidence="10">
    <location>
        <begin position="20"/>
        <end position="38"/>
    </location>
</feature>
<keyword evidence="9" id="KW-0175">Coiled coil</keyword>
<evidence type="ECO:0000256" key="8">
    <source>
        <dbReference type="ARBA" id="ARBA00023136"/>
    </source>
</evidence>
<dbReference type="InterPro" id="IPR035965">
    <property type="entry name" value="PAS-like_dom_sf"/>
</dbReference>
<keyword evidence="8 10" id="KW-0472">Membrane</keyword>
<evidence type="ECO:0000256" key="3">
    <source>
        <dbReference type="ARBA" id="ARBA00012438"/>
    </source>
</evidence>
<dbReference type="SUPFAM" id="SSF55874">
    <property type="entry name" value="ATPase domain of HSP90 chaperone/DNA topoisomerase II/histidine kinase"/>
    <property type="match status" value="1"/>
</dbReference>
<dbReference type="InterPro" id="IPR000700">
    <property type="entry name" value="PAS-assoc_C"/>
</dbReference>
<keyword evidence="5" id="KW-0597">Phosphoprotein</keyword>
<dbReference type="RefSeq" id="WP_085104023.1">
    <property type="nucleotide sequence ID" value="NZ_FWZU01000005.1"/>
</dbReference>
<dbReference type="Pfam" id="PF17200">
    <property type="entry name" value="sCache_2"/>
    <property type="match status" value="1"/>
</dbReference>
<sequence length="772" mass="85926">MGFLKKSASPNGKSSVWLRIAIPTVVSLLLFSFVLFFVQMPAVEEAMLSQKKASLKHMTQVAISLLDHIRTQEKDGLITAEEARKKGTDILQSLRFGPDNKDYFWVMDYSPRMIMHPYRPEMNGKELTDYVDLQGKHLFREMANATETTGEGFVNYYWQWKDKPGTIAPKLSFVKKYDPWQWIIGTGLYLDDVEAEVATQNRQLIMMTIGIFGILLLLSIYSIVQSREAGKKLQESENLFKGVFNNSFQLIGVLSSEGVLLKANRTALNVVGLSEDDIIGSYCWDAPWWNYSSDVQAHMKEMVKKASHGEACRDTAIHLDTDGNTLTIDLSVKPVLGVNGKVNFIILEGRDISALKEAEKQLAISEAMFRGVFDQSLHFMGVISADGNLIEVNKAALNIISSSGAGVIGKPFWEGPWWQNSKDLIPMVKDAVKRAAEGQTIRRQAITHPSPSGFIYVDFSLHPAFGPDGKLLFLIAEGRDITELKMVQDQLKSLNEELEVKVEERTKELSDSVNRLESAQNQLIQSEKMAALGDLVAGVAHEINTPIGISVTSISYMEEKLREIVEKVKNGELRKSDLDKFIAIAVEATKSSMLNLHRAAELIGNFKQVAVDQTSGQKRKINLHEYLDEILLSLRSKYKRTQHKITITCPDDLFLDTWPGAFMQIFSNLIINSLLHGFDGVEAGNIVIRAEVNDENLVLHYSDDGNGMAEENVSKIFEPFFTTRRGSGGTGLGMNIVYSLVTSRLGGSISCTSGPGQGTAFIIKLPLNIIEV</sequence>
<feature type="domain" description="PAC" evidence="13">
    <location>
        <begin position="439"/>
        <end position="493"/>
    </location>
</feature>
<dbReference type="Pfam" id="PF02518">
    <property type="entry name" value="HATPase_c"/>
    <property type="match status" value="1"/>
</dbReference>
<reference evidence="15" key="1">
    <citation type="submission" date="2017-04" db="EMBL/GenBank/DDBJ databases">
        <authorList>
            <person name="Varghese N."/>
            <person name="Submissions S."/>
        </authorList>
    </citation>
    <scope>NUCLEOTIDE SEQUENCE [LARGE SCALE GENOMIC DNA]</scope>
    <source>
        <strain evidence="15">K3S</strain>
    </source>
</reference>
<evidence type="ECO:0000256" key="10">
    <source>
        <dbReference type="SAM" id="Phobius"/>
    </source>
</evidence>
<dbReference type="OrthoDB" id="5483045at2"/>
<feature type="transmembrane region" description="Helical" evidence="10">
    <location>
        <begin position="204"/>
        <end position="224"/>
    </location>
</feature>
<dbReference type="InterPro" id="IPR036890">
    <property type="entry name" value="HATPase_C_sf"/>
</dbReference>
<dbReference type="PROSITE" id="PS50113">
    <property type="entry name" value="PAC"/>
    <property type="match status" value="2"/>
</dbReference>
<dbReference type="PRINTS" id="PR00344">
    <property type="entry name" value="BCTRLSENSOR"/>
</dbReference>
<dbReference type="Pfam" id="PF08448">
    <property type="entry name" value="PAS_4"/>
    <property type="match status" value="2"/>
</dbReference>
<evidence type="ECO:0000256" key="7">
    <source>
        <dbReference type="ARBA" id="ARBA00022989"/>
    </source>
</evidence>
<comment type="catalytic activity">
    <reaction evidence="1">
        <text>ATP + protein L-histidine = ADP + protein N-phospho-L-histidine.</text>
        <dbReference type="EC" id="2.7.13.3"/>
    </reaction>
</comment>
<dbReference type="CDD" id="cd00130">
    <property type="entry name" value="PAS"/>
    <property type="match status" value="2"/>
</dbReference>
<feature type="domain" description="Histidine kinase" evidence="11">
    <location>
        <begin position="538"/>
        <end position="769"/>
    </location>
</feature>
<evidence type="ECO:0000313" key="14">
    <source>
        <dbReference type="EMBL" id="SMF36873.1"/>
    </source>
</evidence>
<evidence type="ECO:0000256" key="9">
    <source>
        <dbReference type="SAM" id="Coils"/>
    </source>
</evidence>
<dbReference type="EC" id="2.7.13.3" evidence="3"/>
<feature type="domain" description="PAS" evidence="12">
    <location>
        <begin position="236"/>
        <end position="280"/>
    </location>
</feature>
<dbReference type="InterPro" id="IPR033480">
    <property type="entry name" value="sCache_2"/>
</dbReference>
<dbReference type="SUPFAM" id="SSF47384">
    <property type="entry name" value="Homodimeric domain of signal transducing histidine kinase"/>
    <property type="match status" value="1"/>
</dbReference>
<organism evidence="14 15">
    <name type="scientific">Desulfovibrio gilichinskyi</name>
    <dbReference type="NCBI Taxonomy" id="1519643"/>
    <lineage>
        <taxon>Bacteria</taxon>
        <taxon>Pseudomonadati</taxon>
        <taxon>Thermodesulfobacteriota</taxon>
        <taxon>Desulfovibrionia</taxon>
        <taxon>Desulfovibrionales</taxon>
        <taxon>Desulfovibrionaceae</taxon>
        <taxon>Desulfovibrio</taxon>
    </lineage>
</organism>
<dbReference type="Gene3D" id="3.30.450.20">
    <property type="entry name" value="PAS domain"/>
    <property type="match status" value="3"/>
</dbReference>
<feature type="domain" description="PAC" evidence="13">
    <location>
        <begin position="311"/>
        <end position="364"/>
    </location>
</feature>
<proteinExistence type="predicted"/>
<evidence type="ECO:0000256" key="4">
    <source>
        <dbReference type="ARBA" id="ARBA00022475"/>
    </source>
</evidence>
<keyword evidence="6 10" id="KW-0812">Transmembrane</keyword>
<dbReference type="PANTHER" id="PTHR43065:SF47">
    <property type="match status" value="1"/>
</dbReference>
<dbReference type="InterPro" id="IPR013656">
    <property type="entry name" value="PAS_4"/>
</dbReference>
<evidence type="ECO:0000259" key="12">
    <source>
        <dbReference type="PROSITE" id="PS50112"/>
    </source>
</evidence>
<dbReference type="AlphaFoldDB" id="A0A1X7EN73"/>
<dbReference type="InterPro" id="IPR004358">
    <property type="entry name" value="Sig_transdc_His_kin-like_C"/>
</dbReference>
<dbReference type="InterPro" id="IPR005467">
    <property type="entry name" value="His_kinase_dom"/>
</dbReference>
<keyword evidence="7 10" id="KW-1133">Transmembrane helix</keyword>
<dbReference type="Proteomes" id="UP000192906">
    <property type="component" value="Unassembled WGS sequence"/>
</dbReference>
<dbReference type="GO" id="GO:0000155">
    <property type="term" value="F:phosphorelay sensor kinase activity"/>
    <property type="evidence" value="ECO:0007669"/>
    <property type="project" value="InterPro"/>
</dbReference>
<evidence type="ECO:0000256" key="5">
    <source>
        <dbReference type="ARBA" id="ARBA00022553"/>
    </source>
</evidence>
<dbReference type="SUPFAM" id="SSF55785">
    <property type="entry name" value="PYP-like sensor domain (PAS domain)"/>
    <property type="match status" value="2"/>
</dbReference>
<dbReference type="InterPro" id="IPR003594">
    <property type="entry name" value="HATPase_dom"/>
</dbReference>
<dbReference type="CDD" id="cd00075">
    <property type="entry name" value="HATPase"/>
    <property type="match status" value="1"/>
</dbReference>
<dbReference type="SMART" id="SM01049">
    <property type="entry name" value="Cache_2"/>
    <property type="match status" value="1"/>
</dbReference>
<evidence type="ECO:0000259" key="11">
    <source>
        <dbReference type="PROSITE" id="PS50109"/>
    </source>
</evidence>
<name>A0A1X7EN73_9BACT</name>
<dbReference type="NCBIfam" id="TIGR00229">
    <property type="entry name" value="sensory_box"/>
    <property type="match status" value="2"/>
</dbReference>
<dbReference type="SMART" id="SM00091">
    <property type="entry name" value="PAS"/>
    <property type="match status" value="2"/>
</dbReference>
<dbReference type="PANTHER" id="PTHR43065">
    <property type="entry name" value="SENSOR HISTIDINE KINASE"/>
    <property type="match status" value="1"/>
</dbReference>
<dbReference type="SMART" id="SM00387">
    <property type="entry name" value="HATPase_c"/>
    <property type="match status" value="1"/>
</dbReference>